<reference evidence="2" key="1">
    <citation type="submission" date="2022-03" db="EMBL/GenBank/DDBJ databases">
        <authorList>
            <person name="Martin H S."/>
        </authorList>
    </citation>
    <scope>NUCLEOTIDE SEQUENCE</scope>
</reference>
<proteinExistence type="predicted"/>
<dbReference type="Proteomes" id="UP000837857">
    <property type="component" value="Chromosome 3"/>
</dbReference>
<name>A0ABN8ISR1_9NEOP</name>
<accession>A0ABN8ISR1</accession>
<sequence>MVIRQGGFSGAGRREVWDSGVQGERKRSDWLIERRPEAARAPRGQSRAQLQLNGPTWIGTVECITEGLSKDVCRRLYSARPRHESCKEFIGEAGAGIGSVPHVALVSPARTRSPPFGESPFSVVSVR</sequence>
<organism evidence="2 3">
    <name type="scientific">Iphiclides podalirius</name>
    <name type="common">scarce swallowtail</name>
    <dbReference type="NCBI Taxonomy" id="110791"/>
    <lineage>
        <taxon>Eukaryota</taxon>
        <taxon>Metazoa</taxon>
        <taxon>Ecdysozoa</taxon>
        <taxon>Arthropoda</taxon>
        <taxon>Hexapoda</taxon>
        <taxon>Insecta</taxon>
        <taxon>Pterygota</taxon>
        <taxon>Neoptera</taxon>
        <taxon>Endopterygota</taxon>
        <taxon>Lepidoptera</taxon>
        <taxon>Glossata</taxon>
        <taxon>Ditrysia</taxon>
        <taxon>Papilionoidea</taxon>
        <taxon>Papilionidae</taxon>
        <taxon>Papilioninae</taxon>
        <taxon>Iphiclides</taxon>
    </lineage>
</organism>
<keyword evidence="3" id="KW-1185">Reference proteome</keyword>
<evidence type="ECO:0000313" key="3">
    <source>
        <dbReference type="Proteomes" id="UP000837857"/>
    </source>
</evidence>
<evidence type="ECO:0000313" key="2">
    <source>
        <dbReference type="EMBL" id="CAH2062736.1"/>
    </source>
</evidence>
<gene>
    <name evidence="2" type="ORF">IPOD504_LOCUS12142</name>
</gene>
<feature type="compositionally biased region" description="Basic and acidic residues" evidence="1">
    <location>
        <begin position="12"/>
        <end position="40"/>
    </location>
</feature>
<feature type="region of interest" description="Disordered" evidence="1">
    <location>
        <begin position="1"/>
        <end position="47"/>
    </location>
</feature>
<feature type="non-terminal residue" evidence="2">
    <location>
        <position position="1"/>
    </location>
</feature>
<evidence type="ECO:0000256" key="1">
    <source>
        <dbReference type="SAM" id="MobiDB-lite"/>
    </source>
</evidence>
<dbReference type="EMBL" id="OW152815">
    <property type="protein sequence ID" value="CAH2062736.1"/>
    <property type="molecule type" value="Genomic_DNA"/>
</dbReference>
<protein>
    <submittedName>
        <fullName evidence="2">Uncharacterized protein</fullName>
    </submittedName>
</protein>